<sequence>MGLNRDTGRILSGWPHVVQSLGIVWSTRLNEREMRPWFGSELAGELGKPLTPAVALRVSQLVTVAIELWEPRFGVKRAAFTKIGAGGNLVLRIDGEYRPNGHLGDLTPEGVRTVTLGPSGVETA</sequence>
<dbReference type="SUPFAM" id="SSF160719">
    <property type="entry name" value="gpW/gp25-like"/>
    <property type="match status" value="1"/>
</dbReference>
<reference evidence="2 3" key="1">
    <citation type="submission" date="2022-04" db="EMBL/GenBank/DDBJ databases">
        <title>Genome sequence of soybean root-associated Caulobacter segnis RL271.</title>
        <authorList>
            <person name="Longley R."/>
            <person name="Bonito G."/>
            <person name="Trigodet F."/>
            <person name="Crosson S."/>
            <person name="Fiebig A."/>
        </authorList>
    </citation>
    <scope>NUCLEOTIDE SEQUENCE [LARGE SCALE GENOMIC DNA]</scope>
    <source>
        <strain evidence="2 3">RL271</strain>
    </source>
</reference>
<proteinExistence type="predicted"/>
<evidence type="ECO:0000313" key="3">
    <source>
        <dbReference type="Proteomes" id="UP001057520"/>
    </source>
</evidence>
<evidence type="ECO:0000259" key="1">
    <source>
        <dbReference type="Pfam" id="PF04965"/>
    </source>
</evidence>
<gene>
    <name evidence="2" type="ORF">MZV50_06795</name>
</gene>
<dbReference type="EMBL" id="CP096040">
    <property type="protein sequence ID" value="USQ97244.1"/>
    <property type="molecule type" value="Genomic_DNA"/>
</dbReference>
<feature type="domain" description="IraD/Gp25-like" evidence="1">
    <location>
        <begin position="16"/>
        <end position="80"/>
    </location>
</feature>
<accession>A0ABY4ZYG8</accession>
<evidence type="ECO:0000313" key="2">
    <source>
        <dbReference type="EMBL" id="USQ97244.1"/>
    </source>
</evidence>
<dbReference type="Proteomes" id="UP001057520">
    <property type="component" value="Chromosome"/>
</dbReference>
<name>A0ABY4ZYG8_9CAUL</name>
<dbReference type="Pfam" id="PF04965">
    <property type="entry name" value="GPW_gp25"/>
    <property type="match status" value="1"/>
</dbReference>
<dbReference type="Gene3D" id="3.10.450.40">
    <property type="match status" value="1"/>
</dbReference>
<organism evidence="2 3">
    <name type="scientific">Caulobacter segnis</name>
    <dbReference type="NCBI Taxonomy" id="88688"/>
    <lineage>
        <taxon>Bacteria</taxon>
        <taxon>Pseudomonadati</taxon>
        <taxon>Pseudomonadota</taxon>
        <taxon>Alphaproteobacteria</taxon>
        <taxon>Caulobacterales</taxon>
        <taxon>Caulobacteraceae</taxon>
        <taxon>Caulobacter</taxon>
    </lineage>
</organism>
<keyword evidence="3" id="KW-1185">Reference proteome</keyword>
<dbReference type="InterPro" id="IPR007048">
    <property type="entry name" value="IraD/Gp25-like"/>
</dbReference>
<protein>
    <submittedName>
        <fullName evidence="2">GPW/gp25 family protein</fullName>
    </submittedName>
</protein>